<dbReference type="AlphaFoldDB" id="A0A5C8ZPX9"/>
<dbReference type="RefSeq" id="WP_148065762.1">
    <property type="nucleotide sequence ID" value="NZ_VRYZ01000009.1"/>
</dbReference>
<dbReference type="GO" id="GO:0016740">
    <property type="term" value="F:transferase activity"/>
    <property type="evidence" value="ECO:0007669"/>
    <property type="project" value="UniProtKB-KW"/>
</dbReference>
<dbReference type="OrthoDB" id="1431348at2"/>
<reference evidence="1 2" key="1">
    <citation type="submission" date="2019-08" db="EMBL/GenBank/DDBJ databases">
        <title>Parahaliea maris sp. nov., isolated from the surface seawater.</title>
        <authorList>
            <person name="Liu Y."/>
        </authorList>
    </citation>
    <scope>NUCLEOTIDE SEQUENCE [LARGE SCALE GENOMIC DNA]</scope>
    <source>
        <strain evidence="1 2">S2-26</strain>
    </source>
</reference>
<organism evidence="1 2">
    <name type="scientific">Parahaliea aestuarii</name>
    <dbReference type="NCBI Taxonomy" id="1852021"/>
    <lineage>
        <taxon>Bacteria</taxon>
        <taxon>Pseudomonadati</taxon>
        <taxon>Pseudomonadota</taxon>
        <taxon>Gammaproteobacteria</taxon>
        <taxon>Cellvibrionales</taxon>
        <taxon>Halieaceae</taxon>
        <taxon>Parahaliea</taxon>
    </lineage>
</organism>
<proteinExistence type="predicted"/>
<protein>
    <submittedName>
        <fullName evidence="1">Sulfotransferase</fullName>
    </submittedName>
</protein>
<dbReference type="InterPro" id="IPR027417">
    <property type="entry name" value="P-loop_NTPase"/>
</dbReference>
<gene>
    <name evidence="1" type="ORF">FVW59_17960</name>
</gene>
<evidence type="ECO:0000313" key="2">
    <source>
        <dbReference type="Proteomes" id="UP000321933"/>
    </source>
</evidence>
<comment type="caution">
    <text evidence="1">The sequence shown here is derived from an EMBL/GenBank/DDBJ whole genome shotgun (WGS) entry which is preliminary data.</text>
</comment>
<keyword evidence="2" id="KW-1185">Reference proteome</keyword>
<name>A0A5C8ZPX9_9GAMM</name>
<dbReference type="SUPFAM" id="SSF52540">
    <property type="entry name" value="P-loop containing nucleoside triphosphate hydrolases"/>
    <property type="match status" value="1"/>
</dbReference>
<evidence type="ECO:0000313" key="1">
    <source>
        <dbReference type="EMBL" id="TXS89401.1"/>
    </source>
</evidence>
<dbReference type="Proteomes" id="UP000321933">
    <property type="component" value="Unassembled WGS sequence"/>
</dbReference>
<sequence>MPPTDTTAAYRPIFLTGAPRSGTSWLGEILSAGKGVRYLYEPMNFRWSPRLASRFGHFSYFAAEDEVPEFLERYAQRAFAGRQSREQLFRSWYRGYLRSAVLPFHRLIVKDPTAVLMADWVSDRFNAQVVVTTRHPCGFASSIVPLEWDLSLPRFTRQNKLVKDHLKPHLPAIRRAKGDPWKQAAAIWSMIHVVLLNQLAHRKDWIICDFETLCRDPENQVSHLCARLGLVADAPQRRIRKLATGDGQSDTGSTRKRTAEMPYIWQSRLSQAQIDAVLETVADFGLSPTLNHQGSSS</sequence>
<keyword evidence="1" id="KW-0808">Transferase</keyword>
<dbReference type="Pfam" id="PF13469">
    <property type="entry name" value="Sulfotransfer_3"/>
    <property type="match status" value="1"/>
</dbReference>
<dbReference type="EMBL" id="VRYZ01000009">
    <property type="protein sequence ID" value="TXS89401.1"/>
    <property type="molecule type" value="Genomic_DNA"/>
</dbReference>
<accession>A0A5C8ZPX9</accession>
<dbReference type="Gene3D" id="3.40.50.300">
    <property type="entry name" value="P-loop containing nucleotide triphosphate hydrolases"/>
    <property type="match status" value="1"/>
</dbReference>